<gene>
    <name evidence="1" type="ORF">SeMB42_g07654</name>
</gene>
<sequence>TPIWISVLHSYLIQGSTSVYEIIQLLLQLIHLRVRQTVVSHESSSRHHHPAIHIAEHAHILKHADQQRKRQHS</sequence>
<accession>A0A507C3D1</accession>
<organism evidence="1 2">
    <name type="scientific">Synchytrium endobioticum</name>
    <dbReference type="NCBI Taxonomy" id="286115"/>
    <lineage>
        <taxon>Eukaryota</taxon>
        <taxon>Fungi</taxon>
        <taxon>Fungi incertae sedis</taxon>
        <taxon>Chytridiomycota</taxon>
        <taxon>Chytridiomycota incertae sedis</taxon>
        <taxon>Chytridiomycetes</taxon>
        <taxon>Synchytriales</taxon>
        <taxon>Synchytriaceae</taxon>
        <taxon>Synchytrium</taxon>
    </lineage>
</organism>
<evidence type="ECO:0000313" key="1">
    <source>
        <dbReference type="EMBL" id="TPX32023.1"/>
    </source>
</evidence>
<feature type="non-terminal residue" evidence="1">
    <location>
        <position position="1"/>
    </location>
</feature>
<comment type="caution">
    <text evidence="1">The sequence shown here is derived from an EMBL/GenBank/DDBJ whole genome shotgun (WGS) entry which is preliminary data.</text>
</comment>
<dbReference type="Proteomes" id="UP000317494">
    <property type="component" value="Unassembled WGS sequence"/>
</dbReference>
<dbReference type="VEuPathDB" id="FungiDB:SeMB42_g07654"/>
<reference evidence="1 2" key="1">
    <citation type="journal article" date="2019" name="Sci. Rep.">
        <title>Comparative genomics of chytrid fungi reveal insights into the obligate biotrophic and pathogenic lifestyle of Synchytrium endobioticum.</title>
        <authorList>
            <person name="van de Vossenberg B.T.L.H."/>
            <person name="Warris S."/>
            <person name="Nguyen H.D.T."/>
            <person name="van Gent-Pelzer M.P.E."/>
            <person name="Joly D.L."/>
            <person name="van de Geest H.C."/>
            <person name="Bonants P.J.M."/>
            <person name="Smith D.S."/>
            <person name="Levesque C.A."/>
            <person name="van der Lee T.A.J."/>
        </authorList>
    </citation>
    <scope>NUCLEOTIDE SEQUENCE [LARGE SCALE GENOMIC DNA]</scope>
    <source>
        <strain evidence="1 2">MB42</strain>
    </source>
</reference>
<dbReference type="AlphaFoldDB" id="A0A507C3D1"/>
<proteinExistence type="predicted"/>
<keyword evidence="2" id="KW-1185">Reference proteome</keyword>
<evidence type="ECO:0000313" key="2">
    <source>
        <dbReference type="Proteomes" id="UP000317494"/>
    </source>
</evidence>
<name>A0A507C3D1_9FUNG</name>
<protein>
    <submittedName>
        <fullName evidence="1">Uncharacterized protein</fullName>
    </submittedName>
</protein>
<dbReference type="EMBL" id="QEAN01000583">
    <property type="protein sequence ID" value="TPX32023.1"/>
    <property type="molecule type" value="Genomic_DNA"/>
</dbReference>